<dbReference type="Proteomes" id="UP000299102">
    <property type="component" value="Unassembled WGS sequence"/>
</dbReference>
<comment type="caution">
    <text evidence="1">The sequence shown here is derived from an EMBL/GenBank/DDBJ whole genome shotgun (WGS) entry which is preliminary data.</text>
</comment>
<reference evidence="1 2" key="1">
    <citation type="journal article" date="2019" name="Commun. Biol.">
        <title>The bagworm genome reveals a unique fibroin gene that provides high tensile strength.</title>
        <authorList>
            <person name="Kono N."/>
            <person name="Nakamura H."/>
            <person name="Ohtoshi R."/>
            <person name="Tomita M."/>
            <person name="Numata K."/>
            <person name="Arakawa K."/>
        </authorList>
    </citation>
    <scope>NUCLEOTIDE SEQUENCE [LARGE SCALE GENOMIC DNA]</scope>
</reference>
<evidence type="ECO:0000313" key="1">
    <source>
        <dbReference type="EMBL" id="GBP13500.1"/>
    </source>
</evidence>
<dbReference type="EMBL" id="BGZK01000057">
    <property type="protein sequence ID" value="GBP13500.1"/>
    <property type="molecule type" value="Genomic_DNA"/>
</dbReference>
<organism evidence="1 2">
    <name type="scientific">Eumeta variegata</name>
    <name type="common">Bagworm moth</name>
    <name type="synonym">Eumeta japonica</name>
    <dbReference type="NCBI Taxonomy" id="151549"/>
    <lineage>
        <taxon>Eukaryota</taxon>
        <taxon>Metazoa</taxon>
        <taxon>Ecdysozoa</taxon>
        <taxon>Arthropoda</taxon>
        <taxon>Hexapoda</taxon>
        <taxon>Insecta</taxon>
        <taxon>Pterygota</taxon>
        <taxon>Neoptera</taxon>
        <taxon>Endopterygota</taxon>
        <taxon>Lepidoptera</taxon>
        <taxon>Glossata</taxon>
        <taxon>Ditrysia</taxon>
        <taxon>Tineoidea</taxon>
        <taxon>Psychidae</taxon>
        <taxon>Oiketicinae</taxon>
        <taxon>Eumeta</taxon>
    </lineage>
</organism>
<gene>
    <name evidence="1" type="ORF">EVAR_4245_1</name>
</gene>
<evidence type="ECO:0000313" key="2">
    <source>
        <dbReference type="Proteomes" id="UP000299102"/>
    </source>
</evidence>
<protein>
    <submittedName>
        <fullName evidence="1">Uncharacterized protein</fullName>
    </submittedName>
</protein>
<proteinExistence type="predicted"/>
<keyword evidence="2" id="KW-1185">Reference proteome</keyword>
<accession>A0A4C1TIS9</accession>
<dbReference type="AlphaFoldDB" id="A0A4C1TIS9"/>
<sequence length="108" mass="12251">MTVTKTIVSRNESWDAVGTSSKYFTFWKETTERIEARGQFLAGFPQPMHLVQESYIQLAITAGEQTGVDALKAGFKGDDDVEEFRTAEDRHNPIGRLYAPDIREDFSM</sequence>
<name>A0A4C1TIS9_EUMVA</name>